<dbReference type="RefSeq" id="WP_013567455.1">
    <property type="nucleotide sequence ID" value="NC_014963.1"/>
</dbReference>
<feature type="chain" id="PRO_5003233153" description="Xaa-Pro aminopeptidase" evidence="11">
    <location>
        <begin position="19"/>
        <end position="452"/>
    </location>
</feature>
<dbReference type="Proteomes" id="UP000006844">
    <property type="component" value="Chromosome"/>
</dbReference>
<dbReference type="Gene3D" id="3.90.230.10">
    <property type="entry name" value="Creatinase/methionine aminopeptidase superfamily"/>
    <property type="match status" value="1"/>
</dbReference>
<evidence type="ECO:0000256" key="10">
    <source>
        <dbReference type="RuleBase" id="RU000590"/>
    </source>
</evidence>
<dbReference type="Pfam" id="PF00557">
    <property type="entry name" value="Peptidase_M24"/>
    <property type="match status" value="1"/>
</dbReference>
<gene>
    <name evidence="13" type="ordered locus">AciPR4_0889</name>
</gene>
<evidence type="ECO:0000256" key="7">
    <source>
        <dbReference type="ARBA" id="ARBA00022801"/>
    </source>
</evidence>
<dbReference type="InterPro" id="IPR036005">
    <property type="entry name" value="Creatinase/aminopeptidase-like"/>
</dbReference>
<evidence type="ECO:0000256" key="6">
    <source>
        <dbReference type="ARBA" id="ARBA00022723"/>
    </source>
</evidence>
<dbReference type="OrthoDB" id="9806388at2"/>
<evidence type="ECO:0000256" key="1">
    <source>
        <dbReference type="ARBA" id="ARBA00001424"/>
    </source>
</evidence>
<feature type="domain" description="Aminopeptidase P N-terminal" evidence="12">
    <location>
        <begin position="22"/>
        <end position="168"/>
    </location>
</feature>
<dbReference type="GO" id="GO:0070006">
    <property type="term" value="F:metalloaminopeptidase activity"/>
    <property type="evidence" value="ECO:0007669"/>
    <property type="project" value="InterPro"/>
</dbReference>
<evidence type="ECO:0000256" key="8">
    <source>
        <dbReference type="ARBA" id="ARBA00023049"/>
    </source>
</evidence>
<keyword evidence="6 10" id="KW-0479">Metal-binding</keyword>
<organism evidence="13 14">
    <name type="scientific">Terriglobus saanensis (strain ATCC BAA-1853 / DSM 23119 / SP1PR4)</name>
    <dbReference type="NCBI Taxonomy" id="401053"/>
    <lineage>
        <taxon>Bacteria</taxon>
        <taxon>Pseudomonadati</taxon>
        <taxon>Acidobacteriota</taxon>
        <taxon>Terriglobia</taxon>
        <taxon>Terriglobales</taxon>
        <taxon>Acidobacteriaceae</taxon>
        <taxon>Terriglobus</taxon>
    </lineage>
</organism>
<keyword evidence="8" id="KW-0482">Metalloprotease</keyword>
<evidence type="ECO:0000313" key="14">
    <source>
        <dbReference type="Proteomes" id="UP000006844"/>
    </source>
</evidence>
<accession>E8V7M4</accession>
<dbReference type="InterPro" id="IPR000994">
    <property type="entry name" value="Pept_M24"/>
</dbReference>
<name>E8V7M4_TERSS</name>
<dbReference type="GO" id="GO:0030145">
    <property type="term" value="F:manganese ion binding"/>
    <property type="evidence" value="ECO:0007669"/>
    <property type="project" value="InterPro"/>
</dbReference>
<feature type="signal peptide" evidence="11">
    <location>
        <begin position="1"/>
        <end position="18"/>
    </location>
</feature>
<dbReference type="GO" id="GO:0006508">
    <property type="term" value="P:proteolysis"/>
    <property type="evidence" value="ECO:0007669"/>
    <property type="project" value="UniProtKB-KW"/>
</dbReference>
<comment type="catalytic activity">
    <reaction evidence="1">
        <text>Release of any N-terminal amino acid, including proline, that is linked to proline, even from a dipeptide or tripeptide.</text>
        <dbReference type="EC" id="3.4.11.9"/>
    </reaction>
</comment>
<dbReference type="InterPro" id="IPR052433">
    <property type="entry name" value="X-Pro_dipept-like"/>
</dbReference>
<dbReference type="PANTHER" id="PTHR43226">
    <property type="entry name" value="XAA-PRO AMINOPEPTIDASE 3"/>
    <property type="match status" value="1"/>
</dbReference>
<keyword evidence="11" id="KW-0732">Signal</keyword>
<dbReference type="STRING" id="401053.AciPR4_0889"/>
<protein>
    <recommendedName>
        <fullName evidence="4">Xaa-Pro aminopeptidase</fullName>
        <ecNumber evidence="4">3.4.11.9</ecNumber>
    </recommendedName>
</protein>
<dbReference type="SUPFAM" id="SSF55920">
    <property type="entry name" value="Creatinase/aminopeptidase"/>
    <property type="match status" value="1"/>
</dbReference>
<dbReference type="Pfam" id="PF05195">
    <property type="entry name" value="AMP_N"/>
    <property type="match status" value="1"/>
</dbReference>
<keyword evidence="7" id="KW-0378">Hydrolase</keyword>
<keyword evidence="14" id="KW-1185">Reference proteome</keyword>
<keyword evidence="9" id="KW-0464">Manganese</keyword>
<evidence type="ECO:0000256" key="2">
    <source>
        <dbReference type="ARBA" id="ARBA00001936"/>
    </source>
</evidence>
<dbReference type="PROSITE" id="PS00491">
    <property type="entry name" value="PROLINE_PEPTIDASE"/>
    <property type="match status" value="1"/>
</dbReference>
<reference evidence="13 14" key="1">
    <citation type="journal article" date="2012" name="Stand. Genomic Sci.">
        <title>Complete genome sequence of Terriglobus saanensis type strain SP1PR4(T), an Acidobacteria from tundra soil.</title>
        <authorList>
            <person name="Rawat S.R."/>
            <person name="Mannisto M.K."/>
            <person name="Starovoytov V."/>
            <person name="Goodwin L."/>
            <person name="Nolan M."/>
            <person name="Hauser L."/>
            <person name="Land M."/>
            <person name="Davenport K.W."/>
            <person name="Woyke T."/>
            <person name="Haggblom M.M."/>
        </authorList>
    </citation>
    <scope>NUCLEOTIDE SEQUENCE</scope>
    <source>
        <strain evidence="14">ATCC BAA-1853 / DSM 23119 / SP1PR4</strain>
    </source>
</reference>
<evidence type="ECO:0000256" key="3">
    <source>
        <dbReference type="ARBA" id="ARBA00008766"/>
    </source>
</evidence>
<dbReference type="SUPFAM" id="SSF53092">
    <property type="entry name" value="Creatinase/prolidase N-terminal domain"/>
    <property type="match status" value="1"/>
</dbReference>
<keyword evidence="5" id="KW-0645">Protease</keyword>
<dbReference type="InterPro" id="IPR007865">
    <property type="entry name" value="Aminopep_P_N"/>
</dbReference>
<evidence type="ECO:0000256" key="9">
    <source>
        <dbReference type="ARBA" id="ARBA00023211"/>
    </source>
</evidence>
<evidence type="ECO:0000259" key="12">
    <source>
        <dbReference type="SMART" id="SM01011"/>
    </source>
</evidence>
<dbReference type="KEGG" id="tsa:AciPR4_0889"/>
<sequence>MILRAVFALVLSTTSAVALDTVPKNEYRERRVKLSASLNGGAAVLFAATEPLLDFMPYRQDSDFYYLTGWTEPGAALVIVGEGPETVLPRIGTKVPAHFYREILFLPERNFVMEKYTGAKLDASATDAATKAGVDAVMPMRDLPGVLAQFAEADRRRLRTLWWQTDFEAGNAVMRFLAASVGNDTAPEAHDVRALTIPLRSIKSPAEIALLKKASDASIKAQLAGMKAIKPGVTERTVAGVEIAESMKQGCERESYAPIVGTGPNSVTLHYSDNSATIKAGEVVVIDAACEYSMYASDITRTMPATGHFTARQKEIYEIVLGAQQAAAAAFVAGKMRLGNVNERIADVRDTLDKVAFDYINTHGKDLHGEPLGKYFLHGLGHSVGIDVHDPYDPAKPLDRGNVFTIEPGIYISEEQIGVRIEDVVYVNEEGKLVDLIGSLAHTAKEVEAAMR</sequence>
<comment type="cofactor">
    <cofactor evidence="2">
        <name>Mn(2+)</name>
        <dbReference type="ChEBI" id="CHEBI:29035"/>
    </cofactor>
</comment>
<dbReference type="Gene3D" id="3.40.350.10">
    <property type="entry name" value="Creatinase/prolidase N-terminal domain"/>
    <property type="match status" value="1"/>
</dbReference>
<comment type="similarity">
    <text evidence="3 10">Belongs to the peptidase M24B family.</text>
</comment>
<dbReference type="InterPro" id="IPR029149">
    <property type="entry name" value="Creatin/AminoP/Spt16_N"/>
</dbReference>
<evidence type="ECO:0000256" key="5">
    <source>
        <dbReference type="ARBA" id="ARBA00022670"/>
    </source>
</evidence>
<dbReference type="PANTHER" id="PTHR43226:SF4">
    <property type="entry name" value="XAA-PRO AMINOPEPTIDASE 3"/>
    <property type="match status" value="1"/>
</dbReference>
<evidence type="ECO:0000256" key="4">
    <source>
        <dbReference type="ARBA" id="ARBA00012574"/>
    </source>
</evidence>
<dbReference type="HOGENOM" id="CLU_017266_1_0_0"/>
<proteinExistence type="inferred from homology"/>
<dbReference type="InterPro" id="IPR001131">
    <property type="entry name" value="Peptidase_M24B_aminopep-P_CS"/>
</dbReference>
<dbReference type="AlphaFoldDB" id="E8V7M4"/>
<evidence type="ECO:0000313" key="13">
    <source>
        <dbReference type="EMBL" id="ADV81722.1"/>
    </source>
</evidence>
<dbReference type="eggNOG" id="COG0006">
    <property type="taxonomic scope" value="Bacteria"/>
</dbReference>
<dbReference type="EMBL" id="CP002467">
    <property type="protein sequence ID" value="ADV81722.1"/>
    <property type="molecule type" value="Genomic_DNA"/>
</dbReference>
<evidence type="ECO:0000256" key="11">
    <source>
        <dbReference type="SAM" id="SignalP"/>
    </source>
</evidence>
<dbReference type="SMART" id="SM01011">
    <property type="entry name" value="AMP_N"/>
    <property type="match status" value="1"/>
</dbReference>
<dbReference type="EC" id="3.4.11.9" evidence="4"/>